<dbReference type="EMBL" id="RQZG01000006">
    <property type="protein sequence ID" value="RRD05512.1"/>
    <property type="molecule type" value="Genomic_DNA"/>
</dbReference>
<reference evidence="4 5" key="1">
    <citation type="submission" date="2018-11" db="EMBL/GenBank/DDBJ databases">
        <title>Genomes From Bacteria Associated with the Canine Oral Cavity: a Test Case for Automated Genome-Based Taxonomic Assignment.</title>
        <authorList>
            <person name="Coil D.A."/>
            <person name="Jospin G."/>
            <person name="Darling A.E."/>
            <person name="Wallis C."/>
            <person name="Davis I.J."/>
            <person name="Harris S."/>
            <person name="Eisen J.A."/>
            <person name="Holcombe L.J."/>
            <person name="O'Flynn C."/>
        </authorList>
    </citation>
    <scope>NUCLEOTIDE SEQUENCE [LARGE SCALE GENOMIC DNA]</scope>
    <source>
        <strain evidence="4 5">OH887_COT-365</strain>
    </source>
</reference>
<evidence type="ECO:0000256" key="2">
    <source>
        <dbReference type="SAM" id="Phobius"/>
    </source>
</evidence>
<gene>
    <name evidence="4" type="ORF">EII34_06465</name>
</gene>
<proteinExistence type="predicted"/>
<evidence type="ECO:0000259" key="3">
    <source>
        <dbReference type="Pfam" id="PF08044"/>
    </source>
</evidence>
<dbReference type="InterPro" id="IPR012551">
    <property type="entry name" value="DUF1707_SHOCT-like"/>
</dbReference>
<evidence type="ECO:0000313" key="5">
    <source>
        <dbReference type="Proteomes" id="UP000280819"/>
    </source>
</evidence>
<sequence length="207" mass="23170">MRVGDDERNEAVARLQEFHVEGRLTFEELEERIQAALVARTGADLDRLFTDLPGGAAWRQPLPEPVLPVMRDRYGSPDSAGSPDSPNPVEFMQGSHHAARQHRGNAIWWISTVFVFAVMFGALRGRAFLLIPLFLVGMAIMSKWTSTSRARQQASTPQLSHQQRSQVMRELASGNTFQAIRLYRGFTGADLHTAKMTIDAWRRGLPG</sequence>
<keyword evidence="2" id="KW-1133">Transmembrane helix</keyword>
<keyword evidence="2" id="KW-0472">Membrane</keyword>
<comment type="caution">
    <text evidence="4">The sequence shown here is derived from an EMBL/GenBank/DDBJ whole genome shotgun (WGS) entry which is preliminary data.</text>
</comment>
<feature type="domain" description="DUF1707" evidence="3">
    <location>
        <begin position="1"/>
        <end position="53"/>
    </location>
</feature>
<evidence type="ECO:0000256" key="1">
    <source>
        <dbReference type="SAM" id="MobiDB-lite"/>
    </source>
</evidence>
<feature type="compositionally biased region" description="Low complexity" evidence="1">
    <location>
        <begin position="76"/>
        <end position="88"/>
    </location>
</feature>
<protein>
    <submittedName>
        <fullName evidence="4">DUF1707 domain-containing protein</fullName>
    </submittedName>
</protein>
<keyword evidence="2" id="KW-0812">Transmembrane</keyword>
<dbReference type="OrthoDB" id="3534574at2"/>
<accession>A0A3P1T7W0</accession>
<evidence type="ECO:0000313" key="4">
    <source>
        <dbReference type="EMBL" id="RRD05512.1"/>
    </source>
</evidence>
<feature type="transmembrane region" description="Helical" evidence="2">
    <location>
        <begin position="129"/>
        <end position="146"/>
    </location>
</feature>
<feature type="transmembrane region" description="Helical" evidence="2">
    <location>
        <begin position="106"/>
        <end position="123"/>
    </location>
</feature>
<dbReference type="Proteomes" id="UP000280819">
    <property type="component" value="Unassembled WGS sequence"/>
</dbReference>
<organism evidence="4 5">
    <name type="scientific">Arachnia propionica</name>
    <dbReference type="NCBI Taxonomy" id="1750"/>
    <lineage>
        <taxon>Bacteria</taxon>
        <taxon>Bacillati</taxon>
        <taxon>Actinomycetota</taxon>
        <taxon>Actinomycetes</taxon>
        <taxon>Propionibacteriales</taxon>
        <taxon>Propionibacteriaceae</taxon>
        <taxon>Arachnia</taxon>
    </lineage>
</organism>
<name>A0A3P1T7W0_9ACTN</name>
<dbReference type="AlphaFoldDB" id="A0A3P1T7W0"/>
<feature type="region of interest" description="Disordered" evidence="1">
    <location>
        <begin position="70"/>
        <end position="96"/>
    </location>
</feature>
<dbReference type="Pfam" id="PF08044">
    <property type="entry name" value="DUF1707"/>
    <property type="match status" value="1"/>
</dbReference>